<reference evidence="3" key="1">
    <citation type="journal article" date="2019" name="Gigascience">
        <title>De novo genome assembly of the endangered Acer yangbiense, a plant species with extremely small populations endemic to Yunnan Province, China.</title>
        <authorList>
            <person name="Yang J."/>
            <person name="Wariss H.M."/>
            <person name="Tao L."/>
            <person name="Zhang R."/>
            <person name="Yun Q."/>
            <person name="Hollingsworth P."/>
            <person name="Dao Z."/>
            <person name="Luo G."/>
            <person name="Guo H."/>
            <person name="Ma Y."/>
            <person name="Sun W."/>
        </authorList>
    </citation>
    <scope>NUCLEOTIDE SEQUENCE [LARGE SCALE GENOMIC DNA]</scope>
    <source>
        <strain evidence="3">cv. Malutang</strain>
    </source>
</reference>
<sequence>MTGKKIATQIERAQERAETVVQLYALELEKKGSEGEGSLAALTTSKPAWVLEIEDSYQKDPLAEVVIPELVVNGPTNQEFTLKEGLLRRNGKIYVGVHGNLREKLLKESYTSAMRGHLEIRGFLEDRTRLQSVLKEALTQAQNRMKLYVDKRRSEREFSVGDWVYLRLQPYRQATVAIRRNMKLAPKYFGPYSILAKIGAVAYRLQLPNESQVHPIFHVSQLKRKIGDWVVSSSNLPRTGPDGQFLVYLVAVLERKLIKRNNKGVVQYLIQWSYTSPEDSTWEDASVIRNHFPKFDP</sequence>
<dbReference type="OrthoDB" id="5554229at2759"/>
<dbReference type="InterPro" id="IPR016197">
    <property type="entry name" value="Chromo-like_dom_sf"/>
</dbReference>
<dbReference type="EMBL" id="VAHF01000002">
    <property type="protein sequence ID" value="TXG70895.1"/>
    <property type="molecule type" value="Genomic_DNA"/>
</dbReference>
<feature type="domain" description="Chromo" evidence="1">
    <location>
        <begin position="251"/>
        <end position="297"/>
    </location>
</feature>
<dbReference type="InterPro" id="IPR000953">
    <property type="entry name" value="Chromo/chromo_shadow_dom"/>
</dbReference>
<dbReference type="Gene3D" id="2.40.50.40">
    <property type="match status" value="1"/>
</dbReference>
<dbReference type="AlphaFoldDB" id="A0A5C7INV9"/>
<dbReference type="InterPro" id="IPR023780">
    <property type="entry name" value="Chromo_domain"/>
</dbReference>
<protein>
    <recommendedName>
        <fullName evidence="1">Chromo domain-containing protein</fullName>
    </recommendedName>
</protein>
<organism evidence="2 3">
    <name type="scientific">Acer yangbiense</name>
    <dbReference type="NCBI Taxonomy" id="1000413"/>
    <lineage>
        <taxon>Eukaryota</taxon>
        <taxon>Viridiplantae</taxon>
        <taxon>Streptophyta</taxon>
        <taxon>Embryophyta</taxon>
        <taxon>Tracheophyta</taxon>
        <taxon>Spermatophyta</taxon>
        <taxon>Magnoliopsida</taxon>
        <taxon>eudicotyledons</taxon>
        <taxon>Gunneridae</taxon>
        <taxon>Pentapetalae</taxon>
        <taxon>rosids</taxon>
        <taxon>malvids</taxon>
        <taxon>Sapindales</taxon>
        <taxon>Sapindaceae</taxon>
        <taxon>Hippocastanoideae</taxon>
        <taxon>Acereae</taxon>
        <taxon>Acer</taxon>
    </lineage>
</organism>
<dbReference type="PANTHER" id="PTHR46148">
    <property type="entry name" value="CHROMO DOMAIN-CONTAINING PROTEIN"/>
    <property type="match status" value="1"/>
</dbReference>
<dbReference type="Proteomes" id="UP000323000">
    <property type="component" value="Chromosome 2"/>
</dbReference>
<keyword evidence="3" id="KW-1185">Reference proteome</keyword>
<comment type="caution">
    <text evidence="2">The sequence shown here is derived from an EMBL/GenBank/DDBJ whole genome shotgun (WGS) entry which is preliminary data.</text>
</comment>
<dbReference type="Pfam" id="PF24626">
    <property type="entry name" value="SH3_Tf2-1"/>
    <property type="match status" value="1"/>
</dbReference>
<accession>A0A5C7INV9</accession>
<dbReference type="InterPro" id="IPR056924">
    <property type="entry name" value="SH3_Tf2-1"/>
</dbReference>
<dbReference type="SUPFAM" id="SSF54160">
    <property type="entry name" value="Chromo domain-like"/>
    <property type="match status" value="1"/>
</dbReference>
<dbReference type="Pfam" id="PF00385">
    <property type="entry name" value="Chromo"/>
    <property type="match status" value="1"/>
</dbReference>
<evidence type="ECO:0000313" key="3">
    <source>
        <dbReference type="Proteomes" id="UP000323000"/>
    </source>
</evidence>
<proteinExistence type="predicted"/>
<evidence type="ECO:0000259" key="1">
    <source>
        <dbReference type="PROSITE" id="PS50013"/>
    </source>
</evidence>
<dbReference type="PROSITE" id="PS50013">
    <property type="entry name" value="CHROMO_2"/>
    <property type="match status" value="1"/>
</dbReference>
<evidence type="ECO:0000313" key="2">
    <source>
        <dbReference type="EMBL" id="TXG70895.1"/>
    </source>
</evidence>
<gene>
    <name evidence="2" type="ORF">EZV62_005830</name>
</gene>
<name>A0A5C7INV9_9ROSI</name>
<dbReference type="PANTHER" id="PTHR46148:SF52">
    <property type="entry name" value="OS04G0603800 PROTEIN"/>
    <property type="match status" value="1"/>
</dbReference>